<proteinExistence type="predicted"/>
<dbReference type="RefSeq" id="WP_216687207.1">
    <property type="nucleotide sequence ID" value="NZ_CAUPKR010000017.1"/>
</dbReference>
<reference evidence="1 2" key="1">
    <citation type="journal article" date="2011" name="Int. J. Syst. Evol. Microbiol.">
        <title>Allobacillus halotolerans gen. nov., sp. nov. isolated from shrimp paste.</title>
        <authorList>
            <person name="Sheu S.Y."/>
            <person name="Arun A.B."/>
            <person name="Jiang S.R."/>
            <person name="Young C.C."/>
            <person name="Chen W.M."/>
        </authorList>
    </citation>
    <scope>NUCLEOTIDE SEQUENCE [LARGE SCALE GENOMIC DNA]</scope>
    <source>
        <strain evidence="1 2">LMG 24826</strain>
    </source>
</reference>
<accession>A0ABS6GNZ5</accession>
<name>A0ABS6GNZ5_9BACI</name>
<organism evidence="1 2">
    <name type="scientific">Allobacillus halotolerans</name>
    <dbReference type="NCBI Taxonomy" id="570278"/>
    <lineage>
        <taxon>Bacteria</taxon>
        <taxon>Bacillati</taxon>
        <taxon>Bacillota</taxon>
        <taxon>Bacilli</taxon>
        <taxon>Bacillales</taxon>
        <taxon>Bacillaceae</taxon>
        <taxon>Allobacillus</taxon>
    </lineage>
</organism>
<dbReference type="Proteomes" id="UP000812672">
    <property type="component" value="Unassembled WGS sequence"/>
</dbReference>
<evidence type="ECO:0000313" key="1">
    <source>
        <dbReference type="EMBL" id="MBU6080835.1"/>
    </source>
</evidence>
<keyword evidence="2" id="KW-1185">Reference proteome</keyword>
<protein>
    <submittedName>
        <fullName evidence="1">IS3 family transposase</fullName>
    </submittedName>
</protein>
<gene>
    <name evidence="1" type="ORF">KQ486_07375</name>
</gene>
<sequence>MINEYILDYNTSRYQQTVNKMTPDQYRDSLIAALFL</sequence>
<dbReference type="EMBL" id="JAHLZF010000009">
    <property type="protein sequence ID" value="MBU6080835.1"/>
    <property type="molecule type" value="Genomic_DNA"/>
</dbReference>
<comment type="caution">
    <text evidence="1">The sequence shown here is derived from an EMBL/GenBank/DDBJ whole genome shotgun (WGS) entry which is preliminary data.</text>
</comment>
<evidence type="ECO:0000313" key="2">
    <source>
        <dbReference type="Proteomes" id="UP000812672"/>
    </source>
</evidence>